<dbReference type="SFLD" id="SFLDS00019">
    <property type="entry name" value="Glutathione_Transferase_(cytos"/>
    <property type="match status" value="1"/>
</dbReference>
<dbReference type="InterPro" id="IPR010987">
    <property type="entry name" value="Glutathione-S-Trfase_C-like"/>
</dbReference>
<dbReference type="SUPFAM" id="SSF52833">
    <property type="entry name" value="Thioredoxin-like"/>
    <property type="match status" value="1"/>
</dbReference>
<dbReference type="Proteomes" id="UP001217500">
    <property type="component" value="Chromosome"/>
</dbReference>
<dbReference type="InterPro" id="IPR036282">
    <property type="entry name" value="Glutathione-S-Trfase_C_sf"/>
</dbReference>
<dbReference type="KEGG" id="gso:PH603_09905"/>
<evidence type="ECO:0000313" key="4">
    <source>
        <dbReference type="Proteomes" id="UP001217500"/>
    </source>
</evidence>
<dbReference type="PROSITE" id="PS50404">
    <property type="entry name" value="GST_NTER"/>
    <property type="match status" value="1"/>
</dbReference>
<accession>A0AAE9XL19</accession>
<evidence type="ECO:0000259" key="1">
    <source>
        <dbReference type="PROSITE" id="PS50404"/>
    </source>
</evidence>
<protein>
    <submittedName>
        <fullName evidence="3">Glutathione S-transferase family protein</fullName>
    </submittedName>
</protein>
<feature type="domain" description="GST N-terminal" evidence="1">
    <location>
        <begin position="1"/>
        <end position="82"/>
    </location>
</feature>
<feature type="domain" description="GST C-terminal" evidence="2">
    <location>
        <begin position="84"/>
        <end position="194"/>
    </location>
</feature>
<dbReference type="InterPro" id="IPR040079">
    <property type="entry name" value="Glutathione_S-Trfase"/>
</dbReference>
<dbReference type="AlphaFoldDB" id="A0AAE9XL19"/>
<dbReference type="InterPro" id="IPR036249">
    <property type="entry name" value="Thioredoxin-like_sf"/>
</dbReference>
<dbReference type="PANTHER" id="PTHR44051">
    <property type="entry name" value="GLUTATHIONE S-TRANSFERASE-RELATED"/>
    <property type="match status" value="1"/>
</dbReference>
<dbReference type="PROSITE" id="PS50405">
    <property type="entry name" value="GST_CTER"/>
    <property type="match status" value="1"/>
</dbReference>
<reference evidence="3" key="1">
    <citation type="submission" date="2023-01" db="EMBL/GenBank/DDBJ databases">
        <title>The genome sequence of Kordiimonadaceae bacterium 6D33.</title>
        <authorList>
            <person name="Liu Y."/>
        </authorList>
    </citation>
    <scope>NUCLEOTIDE SEQUENCE</scope>
    <source>
        <strain evidence="3">6D33</strain>
    </source>
</reference>
<dbReference type="PANTHER" id="PTHR44051:SF2">
    <property type="entry name" value="HYPOTHETICAL GLUTATHIONE S-TRANSFERASE LIKE PROTEIN"/>
    <property type="match status" value="1"/>
</dbReference>
<dbReference type="Pfam" id="PF13409">
    <property type="entry name" value="GST_N_2"/>
    <property type="match status" value="1"/>
</dbReference>
<name>A0AAE9XL19_9PROT</name>
<evidence type="ECO:0000313" key="3">
    <source>
        <dbReference type="EMBL" id="WCL52853.1"/>
    </source>
</evidence>
<dbReference type="SFLD" id="SFLDG00358">
    <property type="entry name" value="Main_(cytGST)"/>
    <property type="match status" value="1"/>
</dbReference>
<keyword evidence="4" id="KW-1185">Reference proteome</keyword>
<evidence type="ECO:0000259" key="2">
    <source>
        <dbReference type="PROSITE" id="PS50405"/>
    </source>
</evidence>
<proteinExistence type="predicted"/>
<dbReference type="RefSeq" id="WP_289502303.1">
    <property type="nucleotide sequence ID" value="NZ_CP116805.1"/>
</dbReference>
<dbReference type="InterPro" id="IPR004045">
    <property type="entry name" value="Glutathione_S-Trfase_N"/>
</dbReference>
<dbReference type="Pfam" id="PF00043">
    <property type="entry name" value="GST_C"/>
    <property type="match status" value="1"/>
</dbReference>
<dbReference type="Gene3D" id="3.40.30.10">
    <property type="entry name" value="Glutaredoxin"/>
    <property type="match status" value="1"/>
</dbReference>
<sequence length="194" mass="21821">MLTVYGDKRSGNCLKVTYVADHLGIPYKWVDTDIMKGEAKRPEIMAVNPAGQVPTIVMTDGRGMGQSNAIIRYLAGGSHLIPEDPWERAKMDEWLFWEQYSHEPTIAVARFQRLYLGWEEGQVDAKLMQKGNAALDLMENHLDGHGWLVGPHCSLADVALIAYTQFAEDGGFSLERRPKIRAWLDRTKAYLVSG</sequence>
<gene>
    <name evidence="3" type="ORF">PH603_09905</name>
</gene>
<dbReference type="Gene3D" id="1.20.1050.10">
    <property type="match status" value="1"/>
</dbReference>
<dbReference type="SUPFAM" id="SSF47616">
    <property type="entry name" value="GST C-terminal domain-like"/>
    <property type="match status" value="1"/>
</dbReference>
<dbReference type="EMBL" id="CP116805">
    <property type="protein sequence ID" value="WCL52853.1"/>
    <property type="molecule type" value="Genomic_DNA"/>
</dbReference>
<organism evidence="3 4">
    <name type="scientific">Gimibacter soli</name>
    <dbReference type="NCBI Taxonomy" id="3024400"/>
    <lineage>
        <taxon>Bacteria</taxon>
        <taxon>Pseudomonadati</taxon>
        <taxon>Pseudomonadota</taxon>
        <taxon>Alphaproteobacteria</taxon>
        <taxon>Kordiimonadales</taxon>
        <taxon>Temperatibacteraceae</taxon>
        <taxon>Gimibacter</taxon>
    </lineage>
</organism>
<dbReference type="InterPro" id="IPR004046">
    <property type="entry name" value="GST_C"/>
</dbReference>